<evidence type="ECO:0000313" key="2">
    <source>
        <dbReference type="EMBL" id="RTZ83838.1"/>
    </source>
</evidence>
<dbReference type="EMBL" id="QNZJ01000299">
    <property type="protein sequence ID" value="RTZ83838.1"/>
    <property type="molecule type" value="Genomic_DNA"/>
</dbReference>
<evidence type="ECO:0000256" key="1">
    <source>
        <dbReference type="ARBA" id="ARBA00009981"/>
    </source>
</evidence>
<dbReference type="Gene3D" id="3.40.1620.10">
    <property type="entry name" value="YefM-like domain"/>
    <property type="match status" value="1"/>
</dbReference>
<comment type="similarity">
    <text evidence="1">Belongs to the phD/YefM antitoxin family.</text>
</comment>
<gene>
    <name evidence="2" type="ORF">DSY95_06905</name>
</gene>
<proteinExistence type="inferred from homology"/>
<organism evidence="2 3">
    <name type="scientific">SAR324 cluster bacterium</name>
    <dbReference type="NCBI Taxonomy" id="2024889"/>
    <lineage>
        <taxon>Bacteria</taxon>
        <taxon>Deltaproteobacteria</taxon>
        <taxon>SAR324 cluster</taxon>
    </lineage>
</organism>
<protein>
    <submittedName>
        <fullName evidence="2">Type II toxin-antitoxin system Phd/YefM family antitoxin</fullName>
    </submittedName>
</protein>
<dbReference type="AlphaFoldDB" id="A0A432GJA7"/>
<dbReference type="Proteomes" id="UP000287719">
    <property type="component" value="Unassembled WGS sequence"/>
</dbReference>
<name>A0A432GJA7_9DELT</name>
<dbReference type="InterPro" id="IPR036165">
    <property type="entry name" value="YefM-like_sf"/>
</dbReference>
<reference evidence="2 3" key="1">
    <citation type="submission" date="2018-06" db="EMBL/GenBank/DDBJ databases">
        <title>Combined omics and stable isotope probing to characterize newly discovered Mariana Back-Arc vent microbial communities.</title>
        <authorList>
            <person name="Trembath-Reichert E."/>
            <person name="Huber J.A."/>
        </authorList>
    </citation>
    <scope>NUCLEOTIDE SEQUENCE [LARGE SCALE GENOMIC DNA]</scope>
    <source>
        <strain evidence="2">MAG 54</strain>
    </source>
</reference>
<comment type="caution">
    <text evidence="2">The sequence shown here is derived from an EMBL/GenBank/DDBJ whole genome shotgun (WGS) entry which is preliminary data.</text>
</comment>
<accession>A0A432GJA7</accession>
<dbReference type="SUPFAM" id="SSF143120">
    <property type="entry name" value="YefM-like"/>
    <property type="match status" value="1"/>
</dbReference>
<sequence length="79" mass="9469">MEITPSELRRNIYRYLDTVLEKGEPLEIVRKGRRLKIIADDEPEDRFSRLVRRPLVKGDPEDIVHMDWSEYWNAGKDLE</sequence>
<evidence type="ECO:0000313" key="3">
    <source>
        <dbReference type="Proteomes" id="UP000287719"/>
    </source>
</evidence>